<comment type="caution">
    <text evidence="3">The sequence shown here is derived from an EMBL/GenBank/DDBJ whole genome shotgun (WGS) entry which is preliminary data.</text>
</comment>
<accession>A0A1G2E733</accession>
<keyword evidence="2" id="KW-0732">Signal</keyword>
<evidence type="ECO:0000256" key="1">
    <source>
        <dbReference type="SAM" id="Phobius"/>
    </source>
</evidence>
<feature type="transmembrane region" description="Helical" evidence="1">
    <location>
        <begin position="52"/>
        <end position="76"/>
    </location>
</feature>
<feature type="transmembrane region" description="Helical" evidence="1">
    <location>
        <begin position="88"/>
        <end position="109"/>
    </location>
</feature>
<keyword evidence="1" id="KW-0812">Transmembrane</keyword>
<dbReference type="Proteomes" id="UP000178703">
    <property type="component" value="Unassembled WGS sequence"/>
</dbReference>
<feature type="signal peptide" evidence="2">
    <location>
        <begin position="1"/>
        <end position="24"/>
    </location>
</feature>
<organism evidence="3 4">
    <name type="scientific">Candidatus Nealsonbacteria bacterium RIFCSPHIGHO2_02_FULL_43_13</name>
    <dbReference type="NCBI Taxonomy" id="1801668"/>
    <lineage>
        <taxon>Bacteria</taxon>
        <taxon>Candidatus Nealsoniibacteriota</taxon>
    </lineage>
</organism>
<name>A0A1G2E733_9BACT</name>
<evidence type="ECO:0000256" key="2">
    <source>
        <dbReference type="SAM" id="SignalP"/>
    </source>
</evidence>
<dbReference type="EMBL" id="MHMD01000019">
    <property type="protein sequence ID" value="OGZ21657.1"/>
    <property type="molecule type" value="Genomic_DNA"/>
</dbReference>
<evidence type="ECO:0000313" key="3">
    <source>
        <dbReference type="EMBL" id="OGZ21657.1"/>
    </source>
</evidence>
<dbReference type="STRING" id="1801668.A3D46_01430"/>
<dbReference type="InterPro" id="IPR043993">
    <property type="entry name" value="T4SS_pilin"/>
</dbReference>
<dbReference type="Pfam" id="PF18895">
    <property type="entry name" value="T4SS_pilin"/>
    <property type="match status" value="1"/>
</dbReference>
<protein>
    <recommendedName>
        <fullName evidence="5">TrbC/VIRB2 family protein</fullName>
    </recommendedName>
</protein>
<keyword evidence="1" id="KW-1133">Transmembrane helix</keyword>
<evidence type="ECO:0008006" key="5">
    <source>
        <dbReference type="Google" id="ProtNLM"/>
    </source>
</evidence>
<sequence>MKKLICQTFLIGVFLLGSVSTVLAVDCPTGQICNPLKYGNFEDLISGIIKDFLIPVGISVAGIMFLVAGVMFVTSAGDPGKTKTARDIMIYTAVGLAVILLASGLIKVLQSLLEG</sequence>
<gene>
    <name evidence="3" type="ORF">A3D46_01430</name>
</gene>
<proteinExistence type="predicted"/>
<keyword evidence="1" id="KW-0472">Membrane</keyword>
<feature type="chain" id="PRO_5009582698" description="TrbC/VIRB2 family protein" evidence="2">
    <location>
        <begin position="25"/>
        <end position="115"/>
    </location>
</feature>
<dbReference type="AlphaFoldDB" id="A0A1G2E733"/>
<evidence type="ECO:0000313" key="4">
    <source>
        <dbReference type="Proteomes" id="UP000178703"/>
    </source>
</evidence>
<reference evidence="3 4" key="1">
    <citation type="journal article" date="2016" name="Nat. Commun.">
        <title>Thousands of microbial genomes shed light on interconnected biogeochemical processes in an aquifer system.</title>
        <authorList>
            <person name="Anantharaman K."/>
            <person name="Brown C.T."/>
            <person name="Hug L.A."/>
            <person name="Sharon I."/>
            <person name="Castelle C.J."/>
            <person name="Probst A.J."/>
            <person name="Thomas B.C."/>
            <person name="Singh A."/>
            <person name="Wilkins M.J."/>
            <person name="Karaoz U."/>
            <person name="Brodie E.L."/>
            <person name="Williams K.H."/>
            <person name="Hubbard S.S."/>
            <person name="Banfield J.F."/>
        </authorList>
    </citation>
    <scope>NUCLEOTIDE SEQUENCE [LARGE SCALE GENOMIC DNA]</scope>
</reference>